<feature type="non-terminal residue" evidence="2">
    <location>
        <position position="636"/>
    </location>
</feature>
<feature type="region of interest" description="Disordered" evidence="1">
    <location>
        <begin position="462"/>
        <end position="483"/>
    </location>
</feature>
<feature type="region of interest" description="Disordered" evidence="1">
    <location>
        <begin position="134"/>
        <end position="268"/>
    </location>
</feature>
<feature type="compositionally biased region" description="Acidic residues" evidence="1">
    <location>
        <begin position="1"/>
        <end position="16"/>
    </location>
</feature>
<evidence type="ECO:0000256" key="1">
    <source>
        <dbReference type="SAM" id="MobiDB-lite"/>
    </source>
</evidence>
<name>A0ABN8PXZ2_9CNID</name>
<dbReference type="Proteomes" id="UP001159405">
    <property type="component" value="Unassembled WGS sequence"/>
</dbReference>
<sequence length="636" mass="67918">MNSDSEVEFDSSDDDLSSNVQHSKRPFTRPFVHLKKRLRGAPCKSKYEALKAAGRVRDLCFTKRYSNADIEGLLKSNFPSLAGLDLTKLRFLKSEKSGHSMKVLFQGIPTGLELAKEFKGSTTKKIYMHWKSSSGVTATTSNPTSTPSTATPLVTISSTSTTTSSSRTTSTPIPSPRTTSTTISSSRTTSTTTSLPRTTSTTTSLPRTTSATTSSPRTTSTTTSSPRTTSTTTSLPRTTSTTTATSTPLSTATTPPRTATTCTSSTTSLTGTTSFLTSSIGVTSSLTSSTAATRTSSATSSTGTMSTLTSPTTSSSHSFLPAFTSSTTSSSSNIPSTAMPSPAFSIHTGLGSSGTRATPTSATASITVTATPLSVPRDGLSTRRLLARLAGQNNANDDVSLSPPEDDDLVVLDHSPTHYSSTRASMTQGVQPLGGGDLETFYDSNTRSASTVQSVTAQPRRTGFFQGTPFNGTGIQGPTRRRTSRSDEVANCQCLLQSSSDQTCMLPFLNHSFEELCWQANEDCKGVILTLVNKRKAIDEKRRDLVLHEMENKHSENWLFWIGETSSTDGLKVMDIYGGDPRTERILFLVPSVGRSPSLLGQISDADIDEVGSVLKKVLERAAVHQQQRLHLYQLP</sequence>
<feature type="compositionally biased region" description="Low complexity" evidence="1">
    <location>
        <begin position="137"/>
        <end position="268"/>
    </location>
</feature>
<gene>
    <name evidence="2" type="ORF">PLOB_00049245</name>
</gene>
<protein>
    <submittedName>
        <fullName evidence="2">Uncharacterized protein</fullName>
    </submittedName>
</protein>
<proteinExistence type="predicted"/>
<comment type="caution">
    <text evidence="2">The sequence shown here is derived from an EMBL/GenBank/DDBJ whole genome shotgun (WGS) entry which is preliminary data.</text>
</comment>
<keyword evidence="3" id="KW-1185">Reference proteome</keyword>
<accession>A0ABN8PXZ2</accession>
<evidence type="ECO:0000313" key="2">
    <source>
        <dbReference type="EMBL" id="CAH3152746.1"/>
    </source>
</evidence>
<feature type="region of interest" description="Disordered" evidence="1">
    <location>
        <begin position="1"/>
        <end position="22"/>
    </location>
</feature>
<reference evidence="2 3" key="1">
    <citation type="submission" date="2022-05" db="EMBL/GenBank/DDBJ databases">
        <authorList>
            <consortium name="Genoscope - CEA"/>
            <person name="William W."/>
        </authorList>
    </citation>
    <scope>NUCLEOTIDE SEQUENCE [LARGE SCALE GENOMIC DNA]</scope>
</reference>
<feature type="region of interest" description="Disordered" evidence="1">
    <location>
        <begin position="284"/>
        <end position="318"/>
    </location>
</feature>
<evidence type="ECO:0000313" key="3">
    <source>
        <dbReference type="Proteomes" id="UP001159405"/>
    </source>
</evidence>
<organism evidence="2 3">
    <name type="scientific">Porites lobata</name>
    <dbReference type="NCBI Taxonomy" id="104759"/>
    <lineage>
        <taxon>Eukaryota</taxon>
        <taxon>Metazoa</taxon>
        <taxon>Cnidaria</taxon>
        <taxon>Anthozoa</taxon>
        <taxon>Hexacorallia</taxon>
        <taxon>Scleractinia</taxon>
        <taxon>Fungiina</taxon>
        <taxon>Poritidae</taxon>
        <taxon>Porites</taxon>
    </lineage>
</organism>
<dbReference type="EMBL" id="CALNXK010000094">
    <property type="protein sequence ID" value="CAH3152746.1"/>
    <property type="molecule type" value="Genomic_DNA"/>
</dbReference>